<dbReference type="InterPro" id="IPR007461">
    <property type="entry name" value="Ysc84_actin-binding"/>
</dbReference>
<dbReference type="Pfam" id="PF04366">
    <property type="entry name" value="Ysc84"/>
    <property type="match status" value="1"/>
</dbReference>
<feature type="compositionally biased region" description="Low complexity" evidence="1">
    <location>
        <begin position="48"/>
        <end position="60"/>
    </location>
</feature>
<accession>E1ZNH7</accession>
<evidence type="ECO:0000313" key="4">
    <source>
        <dbReference type="Proteomes" id="UP000008141"/>
    </source>
</evidence>
<dbReference type="CDD" id="cd11524">
    <property type="entry name" value="SYLF"/>
    <property type="match status" value="1"/>
</dbReference>
<feature type="compositionally biased region" description="Low complexity" evidence="1">
    <location>
        <begin position="436"/>
        <end position="453"/>
    </location>
</feature>
<organism evidence="4">
    <name type="scientific">Chlorella variabilis</name>
    <name type="common">Green alga</name>
    <dbReference type="NCBI Taxonomy" id="554065"/>
    <lineage>
        <taxon>Eukaryota</taxon>
        <taxon>Viridiplantae</taxon>
        <taxon>Chlorophyta</taxon>
        <taxon>core chlorophytes</taxon>
        <taxon>Trebouxiophyceae</taxon>
        <taxon>Chlorellales</taxon>
        <taxon>Chlorellaceae</taxon>
        <taxon>Chlorella clade</taxon>
        <taxon>Chlorella</taxon>
    </lineage>
</organism>
<gene>
    <name evidence="3" type="ORF">CHLNCDRAFT_138665</name>
</gene>
<dbReference type="PANTHER" id="PTHR15629">
    <property type="entry name" value="SH3YL1 PROTEIN"/>
    <property type="match status" value="1"/>
</dbReference>
<keyword evidence="4" id="KW-1185">Reference proteome</keyword>
<evidence type="ECO:0000256" key="1">
    <source>
        <dbReference type="SAM" id="MobiDB-lite"/>
    </source>
</evidence>
<evidence type="ECO:0000313" key="3">
    <source>
        <dbReference type="EMBL" id="EFN52608.1"/>
    </source>
</evidence>
<name>E1ZNH7_CHLVA</name>
<reference evidence="3 4" key="1">
    <citation type="journal article" date="2010" name="Plant Cell">
        <title>The Chlorella variabilis NC64A genome reveals adaptation to photosymbiosis, coevolution with viruses, and cryptic sex.</title>
        <authorList>
            <person name="Blanc G."/>
            <person name="Duncan G."/>
            <person name="Agarkova I."/>
            <person name="Borodovsky M."/>
            <person name="Gurnon J."/>
            <person name="Kuo A."/>
            <person name="Lindquist E."/>
            <person name="Lucas S."/>
            <person name="Pangilinan J."/>
            <person name="Polle J."/>
            <person name="Salamov A."/>
            <person name="Terry A."/>
            <person name="Yamada T."/>
            <person name="Dunigan D.D."/>
            <person name="Grigoriev I.V."/>
            <person name="Claverie J.M."/>
            <person name="Van Etten J.L."/>
        </authorList>
    </citation>
    <scope>NUCLEOTIDE SEQUENCE [LARGE SCALE GENOMIC DNA]</scope>
    <source>
        <strain evidence="3 4">NC64A</strain>
    </source>
</reference>
<dbReference type="KEGG" id="cvr:CHLNCDRAFT_138665"/>
<dbReference type="PANTHER" id="PTHR15629:SF2">
    <property type="entry name" value="SH3 DOMAIN-CONTAINING YSC84-LIKE PROTEIN 1"/>
    <property type="match status" value="1"/>
</dbReference>
<proteinExistence type="predicted"/>
<dbReference type="GeneID" id="17352135"/>
<sequence length="579" mass="60956">MSTTSGTTTRTLKTQRSLALVQSLFAAAAGEDADNEGLGAAPPPPALASPSGGSQHGSQGRTLAGMQRQLSKKPTLGRLTRSSSRACSLRSLGSLEGDAEEPAVEVRRPTLAYSGKAHLLLLKRCLEAVEVLERVQQPIRAVEAVGEPKPPLPKAALRFAKGLAFFVQRKVGLVGGMAWGQGCVISRLPDGSWSPPCFMRLRHCSLGITFGLQRTESCHVLQNTEQLAAFMRSRGSFGFDAAISQDADPFDPEAPAGGVTLIMHRDGVARGRKMRPYCAMVSDGAIWDLSVRGGYTRVDRSLNCLVYGKGVSRQEILEGRVALPAEFCALHDAVEAAAAEAQLSLPTVSKYQMARQKSLQTLGRVSASVVTPKTATNVIMRMRLMRAEMYQEASRAHAGDGEAEFWTLPPPPPPRPSITIPMALPRGDFSAGGGTQRSSGGSSGATTYSSANSPCTTLEPPGARGGGAGSLAAAAAAADGSFGSGSGGGGGGGLFGGADGFKLFNDVTIGFQERHTYAKQEEEEPVAVGGDGDGLFGGASDFKLFNDVTIGFKERHTYVLQEEEEQQQVQQQREEEAAA</sequence>
<dbReference type="OrthoDB" id="512348at2759"/>
<feature type="compositionally biased region" description="Low complexity" evidence="1">
    <location>
        <begin position="31"/>
        <end position="40"/>
    </location>
</feature>
<dbReference type="RefSeq" id="XP_005844710.1">
    <property type="nucleotide sequence ID" value="XM_005844648.1"/>
</dbReference>
<evidence type="ECO:0000259" key="2">
    <source>
        <dbReference type="Pfam" id="PF04366"/>
    </source>
</evidence>
<feature type="domain" description="Ysc84 actin-binding" evidence="2">
    <location>
        <begin position="204"/>
        <end position="337"/>
    </location>
</feature>
<dbReference type="EMBL" id="GL433855">
    <property type="protein sequence ID" value="EFN52608.1"/>
    <property type="molecule type" value="Genomic_DNA"/>
</dbReference>
<dbReference type="Proteomes" id="UP000008141">
    <property type="component" value="Unassembled WGS sequence"/>
</dbReference>
<dbReference type="AlphaFoldDB" id="E1ZNH7"/>
<dbReference type="InParanoid" id="E1ZNH7"/>
<protein>
    <recommendedName>
        <fullName evidence="2">Ysc84 actin-binding domain-containing protein</fullName>
    </recommendedName>
</protein>
<dbReference type="GO" id="GO:0035091">
    <property type="term" value="F:phosphatidylinositol binding"/>
    <property type="evidence" value="ECO:0007669"/>
    <property type="project" value="TreeGrafter"/>
</dbReference>
<feature type="region of interest" description="Disordered" evidence="1">
    <location>
        <begin position="31"/>
        <end position="84"/>
    </location>
</feature>
<feature type="region of interest" description="Disordered" evidence="1">
    <location>
        <begin position="401"/>
        <end position="469"/>
    </location>
</feature>
<dbReference type="InterPro" id="IPR051702">
    <property type="entry name" value="SH3_domain_YSC84-like"/>
</dbReference>